<dbReference type="SUPFAM" id="SSF55729">
    <property type="entry name" value="Acyl-CoA N-acyltransferases (Nat)"/>
    <property type="match status" value="1"/>
</dbReference>
<keyword evidence="2" id="KW-0012">Acyltransferase</keyword>
<dbReference type="Proteomes" id="UP001139494">
    <property type="component" value="Unassembled WGS sequence"/>
</dbReference>
<dbReference type="RefSeq" id="WP_256027803.1">
    <property type="nucleotide sequence ID" value="NZ_JAHLKM010000001.1"/>
</dbReference>
<dbReference type="Gene3D" id="3.40.630.30">
    <property type="match status" value="1"/>
</dbReference>
<feature type="domain" description="N-acetyltransferase" evidence="3">
    <location>
        <begin position="5"/>
        <end position="165"/>
    </location>
</feature>
<sequence length="165" mass="17916">MTIEVEIRPAETADIEAITDVAEAVWYAAYGGMLDPSTIAAAIEEYYDPELLGTAVELEEIAFYVAAGDGVVGFASAERTWADEAELHTIYVHPDRWGEGIGSALLGEVTAWARERDVDRIACGVLADNAVGIGFFEAVGFERGRETDAEIAGEIHPEYEYELPL</sequence>
<evidence type="ECO:0000256" key="2">
    <source>
        <dbReference type="ARBA" id="ARBA00023315"/>
    </source>
</evidence>
<dbReference type="InterPro" id="IPR016181">
    <property type="entry name" value="Acyl_CoA_acyltransferase"/>
</dbReference>
<evidence type="ECO:0000313" key="4">
    <source>
        <dbReference type="EMBL" id="MCQ4331963.1"/>
    </source>
</evidence>
<protein>
    <submittedName>
        <fullName evidence="4">GNAT family N-acetyltransferase</fullName>
    </submittedName>
</protein>
<dbReference type="AlphaFoldDB" id="A0A9R1D539"/>
<dbReference type="EMBL" id="JAHLKM010000001">
    <property type="protein sequence ID" value="MCQ4331963.1"/>
    <property type="molecule type" value="Genomic_DNA"/>
</dbReference>
<dbReference type="PANTHER" id="PTHR43877:SF1">
    <property type="entry name" value="ACETYLTRANSFERASE"/>
    <property type="match status" value="1"/>
</dbReference>
<reference evidence="4" key="1">
    <citation type="journal article" date="2023" name="Front. Microbiol.">
        <title>Genomic-based phylogenetic and metabolic analyses of the genus Natronomonas, and description of Natronomonas aquatica sp. nov.</title>
        <authorList>
            <person name="Garcia-Roldan A."/>
            <person name="Duran-Viseras A."/>
            <person name="de la Haba R.R."/>
            <person name="Corral P."/>
            <person name="Sanchez-Porro C."/>
            <person name="Ventosa A."/>
        </authorList>
    </citation>
    <scope>NUCLEOTIDE SEQUENCE</scope>
    <source>
        <strain evidence="4">F2-12</strain>
    </source>
</reference>
<evidence type="ECO:0000256" key="1">
    <source>
        <dbReference type="ARBA" id="ARBA00022679"/>
    </source>
</evidence>
<dbReference type="InterPro" id="IPR050832">
    <property type="entry name" value="Bact_Acetyltransf"/>
</dbReference>
<dbReference type="PROSITE" id="PS51186">
    <property type="entry name" value="GNAT"/>
    <property type="match status" value="1"/>
</dbReference>
<proteinExistence type="predicted"/>
<organism evidence="4 5">
    <name type="scientific">Natronomonas aquatica</name>
    <dbReference type="NCBI Taxonomy" id="2841590"/>
    <lineage>
        <taxon>Archaea</taxon>
        <taxon>Methanobacteriati</taxon>
        <taxon>Methanobacteriota</taxon>
        <taxon>Stenosarchaea group</taxon>
        <taxon>Halobacteria</taxon>
        <taxon>Halobacteriales</taxon>
        <taxon>Natronomonadaceae</taxon>
        <taxon>Natronomonas</taxon>
    </lineage>
</organism>
<dbReference type="CDD" id="cd04301">
    <property type="entry name" value="NAT_SF"/>
    <property type="match status" value="1"/>
</dbReference>
<dbReference type="Pfam" id="PF00583">
    <property type="entry name" value="Acetyltransf_1"/>
    <property type="match status" value="1"/>
</dbReference>
<dbReference type="InterPro" id="IPR000182">
    <property type="entry name" value="GNAT_dom"/>
</dbReference>
<evidence type="ECO:0000259" key="3">
    <source>
        <dbReference type="PROSITE" id="PS51186"/>
    </source>
</evidence>
<name>A0A9R1D539_9EURY</name>
<dbReference type="GO" id="GO:0016747">
    <property type="term" value="F:acyltransferase activity, transferring groups other than amino-acyl groups"/>
    <property type="evidence" value="ECO:0007669"/>
    <property type="project" value="InterPro"/>
</dbReference>
<evidence type="ECO:0000313" key="5">
    <source>
        <dbReference type="Proteomes" id="UP001139494"/>
    </source>
</evidence>
<keyword evidence="5" id="KW-1185">Reference proteome</keyword>
<keyword evidence="1" id="KW-0808">Transferase</keyword>
<accession>A0A9R1D539</accession>
<dbReference type="PANTHER" id="PTHR43877">
    <property type="entry name" value="AMINOALKYLPHOSPHONATE N-ACETYLTRANSFERASE-RELATED-RELATED"/>
    <property type="match status" value="1"/>
</dbReference>
<comment type="caution">
    <text evidence="4">The sequence shown here is derived from an EMBL/GenBank/DDBJ whole genome shotgun (WGS) entry which is preliminary data.</text>
</comment>
<gene>
    <name evidence="4" type="ORF">KM295_00385</name>
</gene>